<keyword evidence="5 6" id="KW-0378">Hydrolase</keyword>
<sequence>MKHTLLSAAVLAAAAGAAASQVAGTLQFDIGRAKRSTPYEPTVERMRRRNHLRTRAVDGTVSKALDNDYYLYYANVTVGTPGQSLRLQIDTGSSDIWFQSGENEVCQKSSDPCADSGIFEPDDSSTYSVVSSDFSIQYGDYSYAKGVYATETFTIGSASVTNLTVGVATDANATDGIMGIGYAGNEAIVASKGSSYEYNNLPDLLVSQGFIATRAYSLWLNDQEASTGSVLFGGIDRSKFSGELVSLPIDTYYGESSPTEFYVTLDGFGYTSDSKETQVSDSLDTAVLLDSGTSFCYVDSEIVAAIAKLTGAVYSSDVDGYVQTCDVMNVDASIDFYFSNLTIKVPIANIFYPLTDTAGEAITFTSGEAACQLSMMDNSDVGTSILGDTFLRAAYVVYDLDNAVIAMAQTKYNVTDTDIVAITGTIPASASATGSGASAVVSASASETGDSTKTSSVTASIIISGSSSSAANSSATSSSSSSDSTASAGAANTFLSASTGSVATRAILGSLAVVFVTVAGGVLVL</sequence>
<organism evidence="10 11">
    <name type="scientific">Myxozyma melibiosi</name>
    <dbReference type="NCBI Taxonomy" id="54550"/>
    <lineage>
        <taxon>Eukaryota</taxon>
        <taxon>Fungi</taxon>
        <taxon>Dikarya</taxon>
        <taxon>Ascomycota</taxon>
        <taxon>Saccharomycotina</taxon>
        <taxon>Lipomycetes</taxon>
        <taxon>Lipomycetales</taxon>
        <taxon>Lipomycetaceae</taxon>
        <taxon>Myxozyma</taxon>
    </lineage>
</organism>
<evidence type="ECO:0000256" key="6">
    <source>
        <dbReference type="RuleBase" id="RU000454"/>
    </source>
</evidence>
<keyword evidence="7" id="KW-0472">Membrane</keyword>
<keyword evidence="7" id="KW-1133">Transmembrane helix</keyword>
<evidence type="ECO:0000256" key="1">
    <source>
        <dbReference type="ARBA" id="ARBA00007447"/>
    </source>
</evidence>
<feature type="signal peptide" evidence="8">
    <location>
        <begin position="1"/>
        <end position="19"/>
    </location>
</feature>
<evidence type="ECO:0000256" key="7">
    <source>
        <dbReference type="SAM" id="Phobius"/>
    </source>
</evidence>
<name>A0ABR1FEH6_9ASCO</name>
<dbReference type="Pfam" id="PF00026">
    <property type="entry name" value="Asp"/>
    <property type="match status" value="1"/>
</dbReference>
<dbReference type="PRINTS" id="PR00792">
    <property type="entry name" value="PEPSIN"/>
</dbReference>
<dbReference type="Gene3D" id="2.40.70.10">
    <property type="entry name" value="Acid Proteases"/>
    <property type="match status" value="2"/>
</dbReference>
<dbReference type="InterPro" id="IPR033121">
    <property type="entry name" value="PEPTIDASE_A1"/>
</dbReference>
<proteinExistence type="inferred from homology"/>
<evidence type="ECO:0000256" key="5">
    <source>
        <dbReference type="ARBA" id="ARBA00022801"/>
    </source>
</evidence>
<accession>A0ABR1FEH6</accession>
<dbReference type="RefSeq" id="XP_064771264.1">
    <property type="nucleotide sequence ID" value="XM_064914610.1"/>
</dbReference>
<dbReference type="InterPro" id="IPR001969">
    <property type="entry name" value="Aspartic_peptidase_AS"/>
</dbReference>
<dbReference type="InterPro" id="IPR021109">
    <property type="entry name" value="Peptidase_aspartic_dom_sf"/>
</dbReference>
<keyword evidence="7" id="KW-0812">Transmembrane</keyword>
<evidence type="ECO:0000256" key="3">
    <source>
        <dbReference type="ARBA" id="ARBA00022729"/>
    </source>
</evidence>
<keyword evidence="2 6" id="KW-0645">Protease</keyword>
<reference evidence="10 11" key="1">
    <citation type="submission" date="2024-03" db="EMBL/GenBank/DDBJ databases">
        <title>Genome-scale model development and genomic sequencing of the oleaginous clade Lipomyces.</title>
        <authorList>
            <consortium name="Lawrence Berkeley National Laboratory"/>
            <person name="Czajka J.J."/>
            <person name="Han Y."/>
            <person name="Kim J."/>
            <person name="Mondo S.J."/>
            <person name="Hofstad B.A."/>
            <person name="Robles A."/>
            <person name="Haridas S."/>
            <person name="Riley R."/>
            <person name="LaButti K."/>
            <person name="Pangilinan J."/>
            <person name="Andreopoulos W."/>
            <person name="Lipzen A."/>
            <person name="Yan J."/>
            <person name="Wang M."/>
            <person name="Ng V."/>
            <person name="Grigoriev I.V."/>
            <person name="Spatafora J.W."/>
            <person name="Magnuson J.K."/>
            <person name="Baker S.E."/>
            <person name="Pomraning K.R."/>
        </authorList>
    </citation>
    <scope>NUCLEOTIDE SEQUENCE [LARGE SCALE GENOMIC DNA]</scope>
    <source>
        <strain evidence="10 11">Phaff 52-87</strain>
    </source>
</reference>
<keyword evidence="3 8" id="KW-0732">Signal</keyword>
<dbReference type="PANTHER" id="PTHR47966">
    <property type="entry name" value="BETA-SITE APP-CLEAVING ENZYME, ISOFORM A-RELATED"/>
    <property type="match status" value="1"/>
</dbReference>
<dbReference type="SUPFAM" id="SSF50630">
    <property type="entry name" value="Acid proteases"/>
    <property type="match status" value="1"/>
</dbReference>
<dbReference type="PROSITE" id="PS00141">
    <property type="entry name" value="ASP_PROTEASE"/>
    <property type="match status" value="1"/>
</dbReference>
<protein>
    <submittedName>
        <fullName evidence="10">Aspartic peptidase domain-containing protein</fullName>
    </submittedName>
</protein>
<dbReference type="Proteomes" id="UP001498771">
    <property type="component" value="Unassembled WGS sequence"/>
</dbReference>
<feature type="chain" id="PRO_5046773082" evidence="8">
    <location>
        <begin position="20"/>
        <end position="525"/>
    </location>
</feature>
<gene>
    <name evidence="10" type="ORF">BZA70DRAFT_298504</name>
</gene>
<dbReference type="PANTHER" id="PTHR47966:SF65">
    <property type="entry name" value="ASPARTIC-TYPE ENDOPEPTIDASE"/>
    <property type="match status" value="1"/>
</dbReference>
<dbReference type="CDD" id="cd05474">
    <property type="entry name" value="SAP_like"/>
    <property type="match status" value="1"/>
</dbReference>
<dbReference type="PROSITE" id="PS51767">
    <property type="entry name" value="PEPTIDASE_A1"/>
    <property type="match status" value="1"/>
</dbReference>
<evidence type="ECO:0000256" key="4">
    <source>
        <dbReference type="ARBA" id="ARBA00022750"/>
    </source>
</evidence>
<dbReference type="EMBL" id="JBBJBU010000001">
    <property type="protein sequence ID" value="KAK7208231.1"/>
    <property type="molecule type" value="Genomic_DNA"/>
</dbReference>
<comment type="caution">
    <text evidence="10">The sequence shown here is derived from an EMBL/GenBank/DDBJ whole genome shotgun (WGS) entry which is preliminary data.</text>
</comment>
<comment type="similarity">
    <text evidence="1 6">Belongs to the peptidase A1 family.</text>
</comment>
<evidence type="ECO:0000256" key="8">
    <source>
        <dbReference type="SAM" id="SignalP"/>
    </source>
</evidence>
<evidence type="ECO:0000259" key="9">
    <source>
        <dbReference type="PROSITE" id="PS51767"/>
    </source>
</evidence>
<keyword evidence="11" id="KW-1185">Reference proteome</keyword>
<dbReference type="InterPro" id="IPR001461">
    <property type="entry name" value="Aspartic_peptidase_A1"/>
</dbReference>
<evidence type="ECO:0000313" key="10">
    <source>
        <dbReference type="EMBL" id="KAK7208231.1"/>
    </source>
</evidence>
<dbReference type="GeneID" id="90040122"/>
<keyword evidence="4 6" id="KW-0064">Aspartyl protease</keyword>
<evidence type="ECO:0000313" key="11">
    <source>
        <dbReference type="Proteomes" id="UP001498771"/>
    </source>
</evidence>
<evidence type="ECO:0000256" key="2">
    <source>
        <dbReference type="ARBA" id="ARBA00022670"/>
    </source>
</evidence>
<feature type="domain" description="Peptidase A1" evidence="9">
    <location>
        <begin position="72"/>
        <end position="408"/>
    </location>
</feature>
<feature type="transmembrane region" description="Helical" evidence="7">
    <location>
        <begin position="506"/>
        <end position="524"/>
    </location>
</feature>
<dbReference type="InterPro" id="IPR033876">
    <property type="entry name" value="SAP-like"/>
</dbReference>